<feature type="domain" description="TonB C-terminal" evidence="6">
    <location>
        <begin position="194"/>
        <end position="285"/>
    </location>
</feature>
<evidence type="ECO:0000313" key="7">
    <source>
        <dbReference type="EMBL" id="MFC0684383.1"/>
    </source>
</evidence>
<dbReference type="NCBIfam" id="TIGR01352">
    <property type="entry name" value="tonB_Cterm"/>
    <property type="match status" value="1"/>
</dbReference>
<dbReference type="RefSeq" id="WP_267219558.1">
    <property type="nucleotide sequence ID" value="NZ_JAPCWC010000004.1"/>
</dbReference>
<accession>A0ABV6S8H4</accession>
<evidence type="ECO:0000313" key="8">
    <source>
        <dbReference type="Proteomes" id="UP001589858"/>
    </source>
</evidence>
<dbReference type="InterPro" id="IPR037682">
    <property type="entry name" value="TonB_C"/>
</dbReference>
<reference evidence="7 8" key="1">
    <citation type="submission" date="2024-09" db="EMBL/GenBank/DDBJ databases">
        <authorList>
            <person name="Sun Q."/>
            <person name="Mori K."/>
        </authorList>
    </citation>
    <scope>NUCLEOTIDE SEQUENCE [LARGE SCALE GENOMIC DNA]</scope>
    <source>
        <strain evidence="7 8">CICC 11035S</strain>
    </source>
</reference>
<evidence type="ECO:0000256" key="5">
    <source>
        <dbReference type="SAM" id="SignalP"/>
    </source>
</evidence>
<evidence type="ECO:0000256" key="2">
    <source>
        <dbReference type="ARBA" id="ARBA00022692"/>
    </source>
</evidence>
<evidence type="ECO:0000256" key="1">
    <source>
        <dbReference type="ARBA" id="ARBA00004167"/>
    </source>
</evidence>
<dbReference type="Pfam" id="PF03544">
    <property type="entry name" value="TonB_C"/>
    <property type="match status" value="1"/>
</dbReference>
<dbReference type="EMBL" id="JBHLTM010000027">
    <property type="protein sequence ID" value="MFC0684383.1"/>
    <property type="molecule type" value="Genomic_DNA"/>
</dbReference>
<evidence type="ECO:0000256" key="4">
    <source>
        <dbReference type="ARBA" id="ARBA00023136"/>
    </source>
</evidence>
<feature type="signal peptide" evidence="5">
    <location>
        <begin position="1"/>
        <end position="28"/>
    </location>
</feature>
<keyword evidence="5" id="KW-0732">Signal</keyword>
<gene>
    <name evidence="7" type="ORF">ACFFF8_07230</name>
</gene>
<keyword evidence="8" id="KW-1185">Reference proteome</keyword>
<evidence type="ECO:0000256" key="3">
    <source>
        <dbReference type="ARBA" id="ARBA00022989"/>
    </source>
</evidence>
<organism evidence="7 8">
    <name type="scientific">Novosphingobium clariflavum</name>
    <dbReference type="NCBI Taxonomy" id="2029884"/>
    <lineage>
        <taxon>Bacteria</taxon>
        <taxon>Pseudomonadati</taxon>
        <taxon>Pseudomonadota</taxon>
        <taxon>Alphaproteobacteria</taxon>
        <taxon>Sphingomonadales</taxon>
        <taxon>Sphingomonadaceae</taxon>
        <taxon>Novosphingobium</taxon>
    </lineage>
</organism>
<dbReference type="InterPro" id="IPR006260">
    <property type="entry name" value="TonB/TolA_C"/>
</dbReference>
<dbReference type="Gene3D" id="3.30.1150.10">
    <property type="match status" value="1"/>
</dbReference>
<keyword evidence="4" id="KW-0472">Membrane</keyword>
<name>A0ABV6S8H4_9SPHN</name>
<protein>
    <submittedName>
        <fullName evidence="7">Energy transducer TonB</fullName>
    </submittedName>
</protein>
<evidence type="ECO:0000259" key="6">
    <source>
        <dbReference type="PROSITE" id="PS52015"/>
    </source>
</evidence>
<dbReference type="PROSITE" id="PS52015">
    <property type="entry name" value="TONB_CTD"/>
    <property type="match status" value="1"/>
</dbReference>
<dbReference type="Proteomes" id="UP001589858">
    <property type="component" value="Unassembled WGS sequence"/>
</dbReference>
<proteinExistence type="predicted"/>
<comment type="caution">
    <text evidence="7">The sequence shown here is derived from an EMBL/GenBank/DDBJ whole genome shotgun (WGS) entry which is preliminary data.</text>
</comment>
<keyword evidence="3" id="KW-1133">Transmembrane helix</keyword>
<dbReference type="SUPFAM" id="SSF74653">
    <property type="entry name" value="TolA/TonB C-terminal domain"/>
    <property type="match status" value="1"/>
</dbReference>
<comment type="subcellular location">
    <subcellularLocation>
        <location evidence="1">Membrane</location>
        <topology evidence="1">Single-pass membrane protein</topology>
    </subcellularLocation>
</comment>
<sequence>MLNRVFKAFTALSCLSLISMLTARPAIAEEPVELAPQTPWNVEWAENHCTLQRVFGPVDSPFSLRLNLYAPADNYEVLMVGKQLRPLHPAIATTLVLDTGMRPPMRISRWQNPVSDNQEPAILLTLERENTQAKRPQAVAVGAEFGRTTRLRLESDGKVIVLNTGPMAQVLNALDTCSIDLVAEWGLDPEIQKSLSRHVKIKGIDPLNYPLNSMRKGSEARVSMHMLIDAEGKPTKCEIAQSYSTKLFEQEVCAKMLGTRFEPALDANGIPVASYFATTISFVLP</sequence>
<feature type="chain" id="PRO_5046319676" evidence="5">
    <location>
        <begin position="29"/>
        <end position="285"/>
    </location>
</feature>
<keyword evidence="2" id="KW-0812">Transmembrane</keyword>